<keyword evidence="3" id="KW-1185">Reference proteome</keyword>
<dbReference type="Proteomes" id="UP000820669">
    <property type="component" value="Unassembled WGS sequence"/>
</dbReference>
<evidence type="ECO:0000256" key="1">
    <source>
        <dbReference type="ARBA" id="ARBA00006479"/>
    </source>
</evidence>
<dbReference type="RefSeq" id="WP_169384822.1">
    <property type="nucleotide sequence ID" value="NZ_JAAXLA010000082.1"/>
</dbReference>
<dbReference type="InterPro" id="IPR043129">
    <property type="entry name" value="ATPase_NBD"/>
</dbReference>
<accession>A0ABX1SIE9</accession>
<dbReference type="SUPFAM" id="SSF53067">
    <property type="entry name" value="Actin-like ATPase domain"/>
    <property type="match status" value="1"/>
</dbReference>
<protein>
    <submittedName>
        <fullName evidence="2">ROK family protein</fullName>
    </submittedName>
</protein>
<dbReference type="CDD" id="cd23763">
    <property type="entry name" value="ASKHA_ATPase_ROK"/>
    <property type="match status" value="1"/>
</dbReference>
<dbReference type="InterPro" id="IPR000600">
    <property type="entry name" value="ROK"/>
</dbReference>
<sequence length="325" mass="33188">MFRERPRIESWDGAAVTAIDIGGTKIELALAAPDGEILGRARLETRAQEGPGPALKRVAGAVGALHRQHAADRRIVALGAVCPGVVQPDRILLAPNLPGWEETDLAAQLQSATGIAAVAVTNDVRAGALAEARLGALRGCRSGLYVNLGTGIAAALVVDGRVAQGAHHAAGEIAYIRPPGTLGAWTVTGHPHLESSVGGNALAERAANVLGESLSTAQLFGRTDPVSAHLVHQALGALGTALVNLAVFADPDRVVIGGGFTASADVVLPVLDAYLRTGVPFPPEVVVGEFDRDASLHGAITLALDTLGPPDGGRLLDLCAEGAVR</sequence>
<dbReference type="PANTHER" id="PTHR18964">
    <property type="entry name" value="ROK (REPRESSOR, ORF, KINASE) FAMILY"/>
    <property type="match status" value="1"/>
</dbReference>
<reference evidence="2 3" key="1">
    <citation type="submission" date="2020-04" db="EMBL/GenBank/DDBJ databases">
        <authorList>
            <person name="Klaysubun C."/>
            <person name="Duangmal K."/>
            <person name="Lipun K."/>
        </authorList>
    </citation>
    <scope>NUCLEOTIDE SEQUENCE [LARGE SCALE GENOMIC DNA]</scope>
    <source>
        <strain evidence="2 3">K10HN5</strain>
    </source>
</reference>
<evidence type="ECO:0000313" key="2">
    <source>
        <dbReference type="EMBL" id="NMI01362.1"/>
    </source>
</evidence>
<dbReference type="EMBL" id="JAAXLA010000082">
    <property type="protein sequence ID" value="NMI01362.1"/>
    <property type="molecule type" value="Genomic_DNA"/>
</dbReference>
<evidence type="ECO:0000313" key="3">
    <source>
        <dbReference type="Proteomes" id="UP000820669"/>
    </source>
</evidence>
<organism evidence="2 3">
    <name type="scientific">Pseudonocardia acidicola</name>
    <dbReference type="NCBI Taxonomy" id="2724939"/>
    <lineage>
        <taxon>Bacteria</taxon>
        <taxon>Bacillati</taxon>
        <taxon>Actinomycetota</taxon>
        <taxon>Actinomycetes</taxon>
        <taxon>Pseudonocardiales</taxon>
        <taxon>Pseudonocardiaceae</taxon>
        <taxon>Pseudonocardia</taxon>
    </lineage>
</organism>
<name>A0ABX1SIE9_9PSEU</name>
<dbReference type="PANTHER" id="PTHR18964:SF149">
    <property type="entry name" value="BIFUNCTIONAL UDP-N-ACETYLGLUCOSAMINE 2-EPIMERASE_N-ACETYLMANNOSAMINE KINASE"/>
    <property type="match status" value="1"/>
</dbReference>
<proteinExistence type="inferred from homology"/>
<gene>
    <name evidence="2" type="ORF">HF526_29305</name>
</gene>
<comment type="similarity">
    <text evidence="1">Belongs to the ROK (NagC/XylR) family.</text>
</comment>
<comment type="caution">
    <text evidence="2">The sequence shown here is derived from an EMBL/GenBank/DDBJ whole genome shotgun (WGS) entry which is preliminary data.</text>
</comment>
<dbReference type="Pfam" id="PF00480">
    <property type="entry name" value="ROK"/>
    <property type="match status" value="1"/>
</dbReference>
<dbReference type="Gene3D" id="3.30.420.40">
    <property type="match status" value="2"/>
</dbReference>